<evidence type="ECO:0000256" key="1">
    <source>
        <dbReference type="SAM" id="MobiDB-lite"/>
    </source>
</evidence>
<name>A0ABQ4TBR5_METOR</name>
<dbReference type="Proteomes" id="UP001055156">
    <property type="component" value="Unassembled WGS sequence"/>
</dbReference>
<accession>A0ABQ4TBR5</accession>
<evidence type="ECO:0000313" key="4">
    <source>
        <dbReference type="Proteomes" id="UP001055156"/>
    </source>
</evidence>
<dbReference type="PANTHER" id="PTHR33164:SF57">
    <property type="entry name" value="MARR-FAMILY TRANSCRIPTIONAL REGULATOR"/>
    <property type="match status" value="1"/>
</dbReference>
<reference evidence="3" key="1">
    <citation type="journal article" date="2021" name="Front. Microbiol.">
        <title>Comprehensive Comparative Genomics and Phenotyping of Methylobacterium Species.</title>
        <authorList>
            <person name="Alessa O."/>
            <person name="Ogura Y."/>
            <person name="Fujitani Y."/>
            <person name="Takami H."/>
            <person name="Hayashi T."/>
            <person name="Sahin N."/>
            <person name="Tani A."/>
        </authorList>
    </citation>
    <scope>NUCLEOTIDE SEQUENCE</scope>
    <source>
        <strain evidence="3">NBRC 15689</strain>
    </source>
</reference>
<dbReference type="PROSITE" id="PS50995">
    <property type="entry name" value="HTH_MARR_2"/>
    <property type="match status" value="1"/>
</dbReference>
<keyword evidence="4" id="KW-1185">Reference proteome</keyword>
<dbReference type="InterPro" id="IPR039422">
    <property type="entry name" value="MarR/SlyA-like"/>
</dbReference>
<organism evidence="3 4">
    <name type="scientific">Methylobacterium organophilum</name>
    <dbReference type="NCBI Taxonomy" id="410"/>
    <lineage>
        <taxon>Bacteria</taxon>
        <taxon>Pseudomonadati</taxon>
        <taxon>Pseudomonadota</taxon>
        <taxon>Alphaproteobacteria</taxon>
        <taxon>Hyphomicrobiales</taxon>
        <taxon>Methylobacteriaceae</taxon>
        <taxon>Methylobacterium</taxon>
    </lineage>
</organism>
<evidence type="ECO:0000313" key="3">
    <source>
        <dbReference type="EMBL" id="GJE28481.1"/>
    </source>
</evidence>
<feature type="domain" description="HTH marR-type" evidence="2">
    <location>
        <begin position="25"/>
        <end position="158"/>
    </location>
</feature>
<dbReference type="EMBL" id="BPQV01000010">
    <property type="protein sequence ID" value="GJE28481.1"/>
    <property type="molecule type" value="Genomic_DNA"/>
</dbReference>
<reference evidence="3" key="2">
    <citation type="submission" date="2021-08" db="EMBL/GenBank/DDBJ databases">
        <authorList>
            <person name="Tani A."/>
            <person name="Ola A."/>
            <person name="Ogura Y."/>
            <person name="Katsura K."/>
            <person name="Hayashi T."/>
        </authorList>
    </citation>
    <scope>NUCLEOTIDE SEQUENCE</scope>
    <source>
        <strain evidence="3">NBRC 15689</strain>
    </source>
</reference>
<evidence type="ECO:0000259" key="2">
    <source>
        <dbReference type="PROSITE" id="PS50995"/>
    </source>
</evidence>
<dbReference type="PANTHER" id="PTHR33164">
    <property type="entry name" value="TRANSCRIPTIONAL REGULATOR, MARR FAMILY"/>
    <property type="match status" value="1"/>
</dbReference>
<feature type="compositionally biased region" description="Low complexity" evidence="1">
    <location>
        <begin position="179"/>
        <end position="192"/>
    </location>
</feature>
<comment type="caution">
    <text evidence="3">The sequence shown here is derived from an EMBL/GenBank/DDBJ whole genome shotgun (WGS) entry which is preliminary data.</text>
</comment>
<dbReference type="RefSeq" id="WP_238312429.1">
    <property type="nucleotide sequence ID" value="NZ_BPQV01000010.1"/>
</dbReference>
<dbReference type="Gene3D" id="1.10.10.10">
    <property type="entry name" value="Winged helix-like DNA-binding domain superfamily/Winged helix DNA-binding domain"/>
    <property type="match status" value="1"/>
</dbReference>
<dbReference type="InterPro" id="IPR036390">
    <property type="entry name" value="WH_DNA-bd_sf"/>
</dbReference>
<gene>
    <name evidence="3" type="primary">slyA_3</name>
    <name evidence="3" type="ORF">LKMONMHP_3352</name>
</gene>
<dbReference type="InterPro" id="IPR000835">
    <property type="entry name" value="HTH_MarR-typ"/>
</dbReference>
<feature type="region of interest" description="Disordered" evidence="1">
    <location>
        <begin position="164"/>
        <end position="205"/>
    </location>
</feature>
<sequence length="205" mass="22564">MTRKNRDEDLRIGGFLDNEDLLDNGAYIPALLTSLSNTLTADGSSFYRRNFGIGITDWRLLRTLASEPWISAQRVCMATGLDKGVVSRSVAWLEESGLILVRGDERDARVRLLALSREGSELHARMTRVARARERNFLEVLSAHEITQLVGLLGRLARNVDAFSKPVPIPPSRGRPPGEGDAAAGEQAAVEGRSADRGRVTRRKS</sequence>
<proteinExistence type="predicted"/>
<dbReference type="SMART" id="SM00347">
    <property type="entry name" value="HTH_MARR"/>
    <property type="match status" value="1"/>
</dbReference>
<dbReference type="SUPFAM" id="SSF46785">
    <property type="entry name" value="Winged helix' DNA-binding domain"/>
    <property type="match status" value="1"/>
</dbReference>
<dbReference type="InterPro" id="IPR036388">
    <property type="entry name" value="WH-like_DNA-bd_sf"/>
</dbReference>
<dbReference type="Pfam" id="PF12802">
    <property type="entry name" value="MarR_2"/>
    <property type="match status" value="1"/>
</dbReference>
<protein>
    <submittedName>
        <fullName evidence="3">Transcriptional regulator SlyA</fullName>
    </submittedName>
</protein>